<feature type="region of interest" description="Disordered" evidence="1">
    <location>
        <begin position="1"/>
        <end position="95"/>
    </location>
</feature>
<protein>
    <submittedName>
        <fullName evidence="2 4">Uncharacterized protein</fullName>
    </submittedName>
</protein>
<gene>
    <name evidence="2 4" type="ORF">BDZ99DRAFT_527161</name>
</gene>
<proteinExistence type="predicted"/>
<dbReference type="EMBL" id="MU003721">
    <property type="protein sequence ID" value="KAF2802725.1"/>
    <property type="molecule type" value="Genomic_DNA"/>
</dbReference>
<organism evidence="2">
    <name type="scientific">Mytilinidion resinicola</name>
    <dbReference type="NCBI Taxonomy" id="574789"/>
    <lineage>
        <taxon>Eukaryota</taxon>
        <taxon>Fungi</taxon>
        <taxon>Dikarya</taxon>
        <taxon>Ascomycota</taxon>
        <taxon>Pezizomycotina</taxon>
        <taxon>Dothideomycetes</taxon>
        <taxon>Pleosporomycetidae</taxon>
        <taxon>Mytilinidiales</taxon>
        <taxon>Mytilinidiaceae</taxon>
        <taxon>Mytilinidion</taxon>
    </lineage>
</organism>
<feature type="region of interest" description="Disordered" evidence="1">
    <location>
        <begin position="115"/>
        <end position="142"/>
    </location>
</feature>
<reference evidence="2 4" key="1">
    <citation type="journal article" date="2020" name="Stud. Mycol.">
        <title>101 Dothideomycetes genomes: a test case for predicting lifestyles and emergence of pathogens.</title>
        <authorList>
            <person name="Haridas S."/>
            <person name="Albert R."/>
            <person name="Binder M."/>
            <person name="Bloem J."/>
            <person name="Labutti K."/>
            <person name="Salamov A."/>
            <person name="Andreopoulos B."/>
            <person name="Baker S."/>
            <person name="Barry K."/>
            <person name="Bills G."/>
            <person name="Bluhm B."/>
            <person name="Cannon C."/>
            <person name="Castanera R."/>
            <person name="Culley D."/>
            <person name="Daum C."/>
            <person name="Ezra D."/>
            <person name="Gonzalez J."/>
            <person name="Henrissat B."/>
            <person name="Kuo A."/>
            <person name="Liang C."/>
            <person name="Lipzen A."/>
            <person name="Lutzoni F."/>
            <person name="Magnuson J."/>
            <person name="Mondo S."/>
            <person name="Nolan M."/>
            <person name="Ohm R."/>
            <person name="Pangilinan J."/>
            <person name="Park H.-J."/>
            <person name="Ramirez L."/>
            <person name="Alfaro M."/>
            <person name="Sun H."/>
            <person name="Tritt A."/>
            <person name="Yoshinaga Y."/>
            <person name="Zwiers L.-H."/>
            <person name="Turgeon B."/>
            <person name="Goodwin S."/>
            <person name="Spatafora J."/>
            <person name="Crous P."/>
            <person name="Grigoriev I."/>
        </authorList>
    </citation>
    <scope>NUCLEOTIDE SEQUENCE</scope>
    <source>
        <strain evidence="2 4">CBS 304.34</strain>
    </source>
</reference>
<evidence type="ECO:0000313" key="4">
    <source>
        <dbReference type="RefSeq" id="XP_033569689.1"/>
    </source>
</evidence>
<reference evidence="4" key="2">
    <citation type="submission" date="2020-04" db="EMBL/GenBank/DDBJ databases">
        <authorList>
            <consortium name="NCBI Genome Project"/>
        </authorList>
    </citation>
    <scope>NUCLEOTIDE SEQUENCE</scope>
    <source>
        <strain evidence="4">CBS 304.34</strain>
    </source>
</reference>
<feature type="compositionally biased region" description="Low complexity" evidence="1">
    <location>
        <begin position="133"/>
        <end position="142"/>
    </location>
</feature>
<evidence type="ECO:0000313" key="3">
    <source>
        <dbReference type="Proteomes" id="UP000504636"/>
    </source>
</evidence>
<feature type="compositionally biased region" description="Low complexity" evidence="1">
    <location>
        <begin position="13"/>
        <end position="24"/>
    </location>
</feature>
<accession>A0A6A6Y3C2</accession>
<sequence>MEKTRHLKRPDNWADVNNDNNNDNNDNDDDDDDNNWVDVDNNEGTDKDAEDAEQSPEAASRKKKHKERAEAERLGGPDIFKTSRASKTEQNPAKISKTNARTVRFISAENDPLAAQTELPYSLPGAPRRTRSATRAAANQTH</sequence>
<dbReference type="Proteomes" id="UP000504636">
    <property type="component" value="Unplaced"/>
</dbReference>
<dbReference type="GeneID" id="54467108"/>
<keyword evidence="3" id="KW-1185">Reference proteome</keyword>
<feature type="compositionally biased region" description="Polar residues" evidence="1">
    <location>
        <begin position="83"/>
        <end position="95"/>
    </location>
</feature>
<feature type="compositionally biased region" description="Basic and acidic residues" evidence="1">
    <location>
        <begin position="1"/>
        <end position="12"/>
    </location>
</feature>
<reference evidence="4" key="3">
    <citation type="submission" date="2025-04" db="UniProtKB">
        <authorList>
            <consortium name="RefSeq"/>
        </authorList>
    </citation>
    <scope>IDENTIFICATION</scope>
    <source>
        <strain evidence="4">CBS 304.34</strain>
    </source>
</reference>
<name>A0A6A6Y3C2_9PEZI</name>
<feature type="compositionally biased region" description="Acidic residues" evidence="1">
    <location>
        <begin position="25"/>
        <end position="54"/>
    </location>
</feature>
<evidence type="ECO:0000313" key="2">
    <source>
        <dbReference type="EMBL" id="KAF2802725.1"/>
    </source>
</evidence>
<dbReference type="AlphaFoldDB" id="A0A6A6Y3C2"/>
<dbReference type="RefSeq" id="XP_033569689.1">
    <property type="nucleotide sequence ID" value="XM_033726215.1"/>
</dbReference>
<evidence type="ECO:0000256" key="1">
    <source>
        <dbReference type="SAM" id="MobiDB-lite"/>
    </source>
</evidence>